<evidence type="ECO:0000256" key="2">
    <source>
        <dbReference type="ARBA" id="ARBA00004882"/>
    </source>
</evidence>
<dbReference type="GO" id="GO:0008835">
    <property type="term" value="F:diaminohydroxyphosphoribosylaminopyrimidine deaminase activity"/>
    <property type="evidence" value="ECO:0007669"/>
    <property type="project" value="UniProtKB-EC"/>
</dbReference>
<gene>
    <name evidence="18" type="ORF">SAMN00790413_04608</name>
</gene>
<dbReference type="PANTHER" id="PTHR38011">
    <property type="entry name" value="DIHYDROFOLATE REDUCTASE FAMILY PROTEIN (AFU_ORTHOLOGUE AFUA_8G06820)"/>
    <property type="match status" value="1"/>
</dbReference>
<evidence type="ECO:0000256" key="4">
    <source>
        <dbReference type="ARBA" id="ARBA00005259"/>
    </source>
</evidence>
<comment type="similarity">
    <text evidence="4 13">In the N-terminal section; belongs to the cytidine and deoxycytidylate deaminase family.</text>
</comment>
<feature type="binding site" evidence="15">
    <location>
        <position position="206"/>
    </location>
    <ligand>
        <name>substrate</name>
    </ligand>
</feature>
<dbReference type="AlphaFoldDB" id="A0A1W1UKA0"/>
<dbReference type="InterPro" id="IPR002734">
    <property type="entry name" value="RibDG_C"/>
</dbReference>
<feature type="binding site" evidence="15">
    <location>
        <position position="176"/>
    </location>
    <ligand>
        <name>NADP(+)</name>
        <dbReference type="ChEBI" id="CHEBI:58349"/>
    </ligand>
</feature>
<organism evidence="18 19">
    <name type="scientific">Deinococcus hopiensis KR-140</name>
    <dbReference type="NCBI Taxonomy" id="695939"/>
    <lineage>
        <taxon>Bacteria</taxon>
        <taxon>Thermotogati</taxon>
        <taxon>Deinococcota</taxon>
        <taxon>Deinococci</taxon>
        <taxon>Deinococcales</taxon>
        <taxon>Deinococcaceae</taxon>
        <taxon>Deinococcus</taxon>
    </lineage>
</organism>
<evidence type="ECO:0000313" key="19">
    <source>
        <dbReference type="Proteomes" id="UP000192582"/>
    </source>
</evidence>
<comment type="similarity">
    <text evidence="5 13">In the C-terminal section; belongs to the HTP reductase family.</text>
</comment>
<dbReference type="InterPro" id="IPR016192">
    <property type="entry name" value="APOBEC/CMP_deaminase_Zn-bd"/>
</dbReference>
<feature type="binding site" evidence="15">
    <location>
        <position position="226"/>
    </location>
    <ligand>
        <name>substrate</name>
    </ligand>
</feature>
<dbReference type="EC" id="1.1.1.193" evidence="13"/>
<evidence type="ECO:0000256" key="13">
    <source>
        <dbReference type="PIRNR" id="PIRNR006769"/>
    </source>
</evidence>
<dbReference type="InterPro" id="IPR050765">
    <property type="entry name" value="Riboflavin_Biosynth_HTPR"/>
</dbReference>
<proteinExistence type="inferred from homology"/>
<feature type="binding site" evidence="15">
    <location>
        <position position="303"/>
    </location>
    <ligand>
        <name>substrate</name>
    </ligand>
</feature>
<evidence type="ECO:0000259" key="17">
    <source>
        <dbReference type="PROSITE" id="PS51747"/>
    </source>
</evidence>
<comment type="pathway">
    <text evidence="2 13">Cofactor biosynthesis; riboflavin biosynthesis; 5-amino-6-(D-ribitylamino)uracil from GTP: step 2/4.</text>
</comment>
<keyword evidence="11 13" id="KW-0560">Oxidoreductase</keyword>
<dbReference type="GO" id="GO:0009231">
    <property type="term" value="P:riboflavin biosynthetic process"/>
    <property type="evidence" value="ECO:0007669"/>
    <property type="project" value="UniProtKB-UniPathway"/>
</dbReference>
<sequence>MREGGSQFAPRELAFHMHTGIYPPDEVFMHRALGLAAHGLGRTAPNPPVGCVIVQGEQVVGEGFHPQAGQPHAEVFALRQAGDRAKGATAYVTLEPCSHSGRTPPCASALVAAGVSRVVIAALDPNPQVSGRGAERLRAAGIPVTLGVMTDEAVKQQAGFRSLTVRGQPWVVYKYAMTLDGRTAAVSGDSRWVSGEAARALVHGWRDHLDAIAVGSGTLITDDPLLTAREVPGGRDPRPVIFDRRGRTPLAARAVRPGAVLVTAPETETSHLEAAGVHIVRAHDLPGAMTGLGALGITTLLLEGGATLAGAFLAADLIDEVRVFVAPKLLGLGQSSLAAPHPTTMGQARDLTDVNVTPVGQDVLIQGYLHAVPELEALPATAQFA</sequence>
<comment type="cofactor">
    <cofactor evidence="13 16">
        <name>Zn(2+)</name>
        <dbReference type="ChEBI" id="CHEBI:29105"/>
    </cofactor>
    <text evidence="13 16">Binds 1 zinc ion.</text>
</comment>
<comment type="catalytic activity">
    <reaction evidence="13">
        <text>5-amino-6-(5-phospho-D-ribitylamino)uracil + NADP(+) = 5-amino-6-(5-phospho-D-ribosylamino)uracil + NADPH + H(+)</text>
        <dbReference type="Rhea" id="RHEA:17845"/>
        <dbReference type="ChEBI" id="CHEBI:15378"/>
        <dbReference type="ChEBI" id="CHEBI:57783"/>
        <dbReference type="ChEBI" id="CHEBI:58349"/>
        <dbReference type="ChEBI" id="CHEBI:58421"/>
        <dbReference type="ChEBI" id="CHEBI:58453"/>
        <dbReference type="EC" id="1.1.1.193"/>
    </reaction>
</comment>
<dbReference type="Pfam" id="PF01872">
    <property type="entry name" value="RibD_C"/>
    <property type="match status" value="1"/>
</dbReference>
<dbReference type="InterPro" id="IPR024072">
    <property type="entry name" value="DHFR-like_dom_sf"/>
</dbReference>
<dbReference type="PIRSF" id="PIRSF006769">
    <property type="entry name" value="RibD"/>
    <property type="match status" value="1"/>
</dbReference>
<dbReference type="Proteomes" id="UP000192582">
    <property type="component" value="Unassembled WGS sequence"/>
</dbReference>
<evidence type="ECO:0000256" key="1">
    <source>
        <dbReference type="ARBA" id="ARBA00002151"/>
    </source>
</evidence>
<comment type="catalytic activity">
    <reaction evidence="13">
        <text>2,5-diamino-6-hydroxy-4-(5-phosphoribosylamino)-pyrimidine + H2O + H(+) = 5-amino-6-(5-phospho-D-ribosylamino)uracil + NH4(+)</text>
        <dbReference type="Rhea" id="RHEA:21868"/>
        <dbReference type="ChEBI" id="CHEBI:15377"/>
        <dbReference type="ChEBI" id="CHEBI:15378"/>
        <dbReference type="ChEBI" id="CHEBI:28938"/>
        <dbReference type="ChEBI" id="CHEBI:58453"/>
        <dbReference type="ChEBI" id="CHEBI:58614"/>
        <dbReference type="EC" id="3.5.4.26"/>
    </reaction>
</comment>
<keyword evidence="12" id="KW-0511">Multifunctional enzyme</keyword>
<dbReference type="NCBIfam" id="TIGR00326">
    <property type="entry name" value="eubact_ribD"/>
    <property type="match status" value="1"/>
</dbReference>
<keyword evidence="7 13" id="KW-0479">Metal-binding</keyword>
<comment type="function">
    <text evidence="1 13">Converts 2,5-diamino-6-(ribosylamino)-4(3h)-pyrimidinone 5'-phosphate into 5-amino-6-(ribosylamino)-2,4(1h,3h)-pyrimidinedione 5'-phosphate.</text>
</comment>
<keyword evidence="9 13" id="KW-0862">Zinc</keyword>
<dbReference type="InterPro" id="IPR004794">
    <property type="entry name" value="Eubact_RibD"/>
</dbReference>
<evidence type="ECO:0000256" key="8">
    <source>
        <dbReference type="ARBA" id="ARBA00022801"/>
    </source>
</evidence>
<dbReference type="Gene3D" id="3.40.140.10">
    <property type="entry name" value="Cytidine Deaminase, domain 2"/>
    <property type="match status" value="1"/>
</dbReference>
<comment type="pathway">
    <text evidence="3 13">Cofactor biosynthesis; riboflavin biosynthesis; 5-amino-6-(D-ribitylamino)uracil from GTP: step 3/4.</text>
</comment>
<protein>
    <recommendedName>
        <fullName evidence="13">Riboflavin biosynthesis protein RibD</fullName>
    </recommendedName>
    <domain>
        <recommendedName>
            <fullName evidence="13">Diaminohydroxyphosphoribosylaminopyrimidine deaminase</fullName>
            <shortName evidence="13">DRAP deaminase</shortName>
            <ecNumber evidence="13">3.5.4.26</ecNumber>
        </recommendedName>
        <alternativeName>
            <fullName evidence="13">Riboflavin-specific deaminase</fullName>
        </alternativeName>
    </domain>
    <domain>
        <recommendedName>
            <fullName evidence="13">5-amino-6-(5-phosphoribosylamino)uracil reductase</fullName>
            <ecNumber evidence="13">1.1.1.193</ecNumber>
        </recommendedName>
        <alternativeName>
            <fullName evidence="13">HTP reductase</fullName>
        </alternativeName>
    </domain>
</protein>
<evidence type="ECO:0000256" key="3">
    <source>
        <dbReference type="ARBA" id="ARBA00004910"/>
    </source>
</evidence>
<feature type="binding site" evidence="16">
    <location>
        <position position="97"/>
    </location>
    <ligand>
        <name>Zn(2+)</name>
        <dbReference type="ChEBI" id="CHEBI:29105"/>
        <note>catalytic</note>
    </ligand>
</feature>
<dbReference type="SUPFAM" id="SSF53927">
    <property type="entry name" value="Cytidine deaminase-like"/>
    <property type="match status" value="1"/>
</dbReference>
<dbReference type="GO" id="GO:0008270">
    <property type="term" value="F:zinc ion binding"/>
    <property type="evidence" value="ECO:0007669"/>
    <property type="project" value="InterPro"/>
</dbReference>
<evidence type="ECO:0000256" key="16">
    <source>
        <dbReference type="PIRSR" id="PIRSR006769-3"/>
    </source>
</evidence>
<dbReference type="GO" id="GO:0008703">
    <property type="term" value="F:5-amino-6-(5-phosphoribosylamino)uracil reductase activity"/>
    <property type="evidence" value="ECO:0007669"/>
    <property type="project" value="UniProtKB-EC"/>
</dbReference>
<dbReference type="EMBL" id="FWWU01000005">
    <property type="protein sequence ID" value="SMB81526.1"/>
    <property type="molecule type" value="Genomic_DNA"/>
</dbReference>
<dbReference type="EC" id="3.5.4.26" evidence="13"/>
<dbReference type="STRING" id="695939.SAMN00790413_04608"/>
<feature type="binding site" evidence="15">
    <location>
        <position position="192"/>
    </location>
    <ligand>
        <name>NADP(+)</name>
        <dbReference type="ChEBI" id="CHEBI:58349"/>
    </ligand>
</feature>
<accession>A0A1W1UKA0</accession>
<feature type="binding site" evidence="16">
    <location>
        <position position="72"/>
    </location>
    <ligand>
        <name>Zn(2+)</name>
        <dbReference type="ChEBI" id="CHEBI:29105"/>
        <note>catalytic</note>
    </ligand>
</feature>
<keyword evidence="10 13" id="KW-0521">NADP</keyword>
<keyword evidence="19" id="KW-1185">Reference proteome</keyword>
<feature type="active site" description="Proton donor" evidence="14">
    <location>
        <position position="74"/>
    </location>
</feature>
<feature type="binding site" evidence="15">
    <location>
        <begin position="305"/>
        <end position="311"/>
    </location>
    <ligand>
        <name>NADP(+)</name>
        <dbReference type="ChEBI" id="CHEBI:58349"/>
    </ligand>
</feature>
<dbReference type="InterPro" id="IPR002125">
    <property type="entry name" value="CMP_dCMP_dom"/>
</dbReference>
<name>A0A1W1UKA0_9DEIO</name>
<dbReference type="Pfam" id="PF00383">
    <property type="entry name" value="dCMP_cyt_deam_1"/>
    <property type="match status" value="1"/>
</dbReference>
<evidence type="ECO:0000256" key="14">
    <source>
        <dbReference type="PIRSR" id="PIRSR006769-1"/>
    </source>
</evidence>
<evidence type="ECO:0000256" key="15">
    <source>
        <dbReference type="PIRSR" id="PIRSR006769-2"/>
    </source>
</evidence>
<dbReference type="PROSITE" id="PS51747">
    <property type="entry name" value="CYT_DCMP_DEAMINASES_2"/>
    <property type="match status" value="1"/>
</dbReference>
<dbReference type="PANTHER" id="PTHR38011:SF7">
    <property type="entry name" value="2,5-DIAMINO-6-RIBOSYLAMINO-4(3H)-PYRIMIDINONE 5'-PHOSPHATE REDUCTASE"/>
    <property type="match status" value="1"/>
</dbReference>
<evidence type="ECO:0000256" key="11">
    <source>
        <dbReference type="ARBA" id="ARBA00023002"/>
    </source>
</evidence>
<keyword evidence="6 13" id="KW-0686">Riboflavin biosynthesis</keyword>
<evidence type="ECO:0000256" key="6">
    <source>
        <dbReference type="ARBA" id="ARBA00022619"/>
    </source>
</evidence>
<evidence type="ECO:0000313" key="18">
    <source>
        <dbReference type="EMBL" id="SMB81526.1"/>
    </source>
</evidence>
<dbReference type="UniPathway" id="UPA00275">
    <property type="reaction ID" value="UER00401"/>
</dbReference>
<evidence type="ECO:0000256" key="9">
    <source>
        <dbReference type="ARBA" id="ARBA00022833"/>
    </source>
</evidence>
<feature type="binding site" evidence="16">
    <location>
        <position position="106"/>
    </location>
    <ligand>
        <name>Zn(2+)</name>
        <dbReference type="ChEBI" id="CHEBI:29105"/>
        <note>catalytic</note>
    </ligand>
</feature>
<feature type="binding site" evidence="15">
    <location>
        <position position="222"/>
    </location>
    <ligand>
        <name>NADP(+)</name>
        <dbReference type="ChEBI" id="CHEBI:58349"/>
    </ligand>
</feature>
<reference evidence="18 19" key="1">
    <citation type="submission" date="2017-04" db="EMBL/GenBank/DDBJ databases">
        <authorList>
            <person name="Afonso C.L."/>
            <person name="Miller P.J."/>
            <person name="Scott M.A."/>
            <person name="Spackman E."/>
            <person name="Goraichik I."/>
            <person name="Dimitrov K.M."/>
            <person name="Suarez D.L."/>
            <person name="Swayne D.E."/>
        </authorList>
    </citation>
    <scope>NUCLEOTIDE SEQUENCE [LARGE SCALE GENOMIC DNA]</scope>
    <source>
        <strain evidence="18 19">KR-140</strain>
    </source>
</reference>
<dbReference type="PROSITE" id="PS00903">
    <property type="entry name" value="CYT_DCMP_DEAMINASES_1"/>
    <property type="match status" value="1"/>
</dbReference>
<feature type="domain" description="CMP/dCMP-type deaminase" evidence="17">
    <location>
        <begin position="23"/>
        <end position="144"/>
    </location>
</feature>
<feature type="binding site" evidence="15">
    <location>
        <position position="229"/>
    </location>
    <ligand>
        <name>substrate</name>
    </ligand>
</feature>
<feature type="binding site" evidence="15">
    <location>
        <position position="218"/>
    </location>
    <ligand>
        <name>NADP(+)</name>
        <dbReference type="ChEBI" id="CHEBI:58349"/>
    </ligand>
</feature>
<dbReference type="SUPFAM" id="SSF53597">
    <property type="entry name" value="Dihydrofolate reductase-like"/>
    <property type="match status" value="1"/>
</dbReference>
<evidence type="ECO:0000256" key="12">
    <source>
        <dbReference type="ARBA" id="ARBA00023268"/>
    </source>
</evidence>
<keyword evidence="8 13" id="KW-0378">Hydrolase</keyword>
<dbReference type="InterPro" id="IPR016193">
    <property type="entry name" value="Cytidine_deaminase-like"/>
</dbReference>
<evidence type="ECO:0000256" key="7">
    <source>
        <dbReference type="ARBA" id="ARBA00022723"/>
    </source>
</evidence>
<dbReference type="CDD" id="cd01284">
    <property type="entry name" value="Riboflavin_deaminase-reductase"/>
    <property type="match status" value="1"/>
</dbReference>
<feature type="binding site" evidence="15">
    <location>
        <position position="190"/>
    </location>
    <ligand>
        <name>substrate</name>
    </ligand>
</feature>
<dbReference type="Gene3D" id="3.40.430.10">
    <property type="entry name" value="Dihydrofolate Reductase, subunit A"/>
    <property type="match status" value="1"/>
</dbReference>
<evidence type="ECO:0000256" key="10">
    <source>
        <dbReference type="ARBA" id="ARBA00022857"/>
    </source>
</evidence>
<dbReference type="FunFam" id="3.40.140.10:FF:000025">
    <property type="entry name" value="Riboflavin biosynthesis protein RibD"/>
    <property type="match status" value="1"/>
</dbReference>
<evidence type="ECO:0000256" key="5">
    <source>
        <dbReference type="ARBA" id="ARBA00007417"/>
    </source>
</evidence>